<organism evidence="1 2">
    <name type="scientific">Fluviispira sanaruensis</name>
    <dbReference type="NCBI Taxonomy" id="2493639"/>
    <lineage>
        <taxon>Bacteria</taxon>
        <taxon>Pseudomonadati</taxon>
        <taxon>Bdellovibrionota</taxon>
        <taxon>Oligoflexia</taxon>
        <taxon>Silvanigrellales</taxon>
        <taxon>Silvanigrellaceae</taxon>
        <taxon>Fluviispira</taxon>
    </lineage>
</organism>
<dbReference type="KEGG" id="sbf:JCM31447_26310"/>
<dbReference type="Proteomes" id="UP000291236">
    <property type="component" value="Chromosome"/>
</dbReference>
<proteinExistence type="predicted"/>
<accession>A0A4P2VLE6</accession>
<keyword evidence="2" id="KW-1185">Reference proteome</keyword>
<evidence type="ECO:0000313" key="1">
    <source>
        <dbReference type="EMBL" id="BBH54173.1"/>
    </source>
</evidence>
<protein>
    <submittedName>
        <fullName evidence="1">Uncharacterized protein</fullName>
    </submittedName>
</protein>
<gene>
    <name evidence="1" type="ORF">JCM31447_26310</name>
</gene>
<dbReference type="EMBL" id="AP019368">
    <property type="protein sequence ID" value="BBH54173.1"/>
    <property type="molecule type" value="Genomic_DNA"/>
</dbReference>
<reference evidence="1 2" key="1">
    <citation type="submission" date="2018-12" db="EMBL/GenBank/DDBJ databases">
        <title>Rubrispira sanarue gen. nov., sp., nov., a member of the order Silvanigrellales, isolated from a brackish lake in Hamamatsu Japan.</title>
        <authorList>
            <person name="Maejima Y."/>
            <person name="Iino T."/>
            <person name="Muraguchi Y."/>
            <person name="Fukuda K."/>
            <person name="Nojiri H."/>
            <person name="Ohkuma M."/>
            <person name="Moriuchi R."/>
            <person name="Dohra H."/>
            <person name="Kimbara K."/>
            <person name="Shintani M."/>
        </authorList>
    </citation>
    <scope>NUCLEOTIDE SEQUENCE [LARGE SCALE GENOMIC DNA]</scope>
    <source>
        <strain evidence="1 2">RF1110005</strain>
    </source>
</reference>
<dbReference type="AlphaFoldDB" id="A0A4P2VLE6"/>
<name>A0A4P2VLE6_FLUSA</name>
<sequence length="65" mass="7141">MKEAQIPASGDTPTIKPISVGFKLVLFPKNIGMNGNVIKIAIFCRKIPTKIEKIAGLNENKYLNI</sequence>
<evidence type="ECO:0000313" key="2">
    <source>
        <dbReference type="Proteomes" id="UP000291236"/>
    </source>
</evidence>